<feature type="domain" description="DDE Tnp4" evidence="9">
    <location>
        <begin position="220"/>
        <end position="385"/>
    </location>
</feature>
<keyword evidence="6" id="KW-0378">Hydrolase</keyword>
<dbReference type="EMBL" id="ABEU02000011">
    <property type="protein sequence ID" value="PNR44974.1"/>
    <property type="molecule type" value="Genomic_DNA"/>
</dbReference>
<dbReference type="PANTHER" id="PTHR22930">
    <property type="match status" value="1"/>
</dbReference>
<keyword evidence="12" id="KW-1185">Reference proteome</keyword>
<reference evidence="10 12" key="1">
    <citation type="journal article" date="2008" name="Science">
        <title>The Physcomitrella genome reveals evolutionary insights into the conquest of land by plants.</title>
        <authorList>
            <person name="Rensing S."/>
            <person name="Lang D."/>
            <person name="Zimmer A."/>
            <person name="Terry A."/>
            <person name="Salamov A."/>
            <person name="Shapiro H."/>
            <person name="Nishiyama T."/>
            <person name="Perroud P.-F."/>
            <person name="Lindquist E."/>
            <person name="Kamisugi Y."/>
            <person name="Tanahashi T."/>
            <person name="Sakakibara K."/>
            <person name="Fujita T."/>
            <person name="Oishi K."/>
            <person name="Shin-I T."/>
            <person name="Kuroki Y."/>
            <person name="Toyoda A."/>
            <person name="Suzuki Y."/>
            <person name="Hashimoto A."/>
            <person name="Yamaguchi K."/>
            <person name="Sugano A."/>
            <person name="Kohara Y."/>
            <person name="Fujiyama A."/>
            <person name="Anterola A."/>
            <person name="Aoki S."/>
            <person name="Ashton N."/>
            <person name="Barbazuk W.B."/>
            <person name="Barker E."/>
            <person name="Bennetzen J."/>
            <person name="Bezanilla M."/>
            <person name="Blankenship R."/>
            <person name="Cho S.H."/>
            <person name="Dutcher S."/>
            <person name="Estelle M."/>
            <person name="Fawcett J.A."/>
            <person name="Gundlach H."/>
            <person name="Hanada K."/>
            <person name="Heyl A."/>
            <person name="Hicks K.A."/>
            <person name="Hugh J."/>
            <person name="Lohr M."/>
            <person name="Mayer K."/>
            <person name="Melkozernov A."/>
            <person name="Murata T."/>
            <person name="Nelson D."/>
            <person name="Pils B."/>
            <person name="Prigge M."/>
            <person name="Reiss B."/>
            <person name="Renner T."/>
            <person name="Rombauts S."/>
            <person name="Rushton P."/>
            <person name="Sanderfoot A."/>
            <person name="Schween G."/>
            <person name="Shiu S.-H."/>
            <person name="Stueber K."/>
            <person name="Theodoulou F.L."/>
            <person name="Tu H."/>
            <person name="Van de Peer Y."/>
            <person name="Verrier P.J."/>
            <person name="Waters E."/>
            <person name="Wood A."/>
            <person name="Yang L."/>
            <person name="Cove D."/>
            <person name="Cuming A."/>
            <person name="Hasebe M."/>
            <person name="Lucas S."/>
            <person name="Mishler D.B."/>
            <person name="Reski R."/>
            <person name="Grigoriev I."/>
            <person name="Quatrano R.S."/>
            <person name="Boore J.L."/>
        </authorList>
    </citation>
    <scope>NUCLEOTIDE SEQUENCE [LARGE SCALE GENOMIC DNA]</scope>
    <source>
        <strain evidence="11 12">cv. Gransden 2004</strain>
    </source>
</reference>
<evidence type="ECO:0000313" key="11">
    <source>
        <dbReference type="EnsemblPlants" id="Pp3c11_8260V3.1"/>
    </source>
</evidence>
<comment type="subcellular location">
    <subcellularLocation>
        <location evidence="2">Nucleus</location>
    </subcellularLocation>
</comment>
<evidence type="ECO:0000256" key="2">
    <source>
        <dbReference type="ARBA" id="ARBA00004123"/>
    </source>
</evidence>
<dbReference type="InterPro" id="IPR027806">
    <property type="entry name" value="HARBI1_dom"/>
</dbReference>
<evidence type="ECO:0000256" key="7">
    <source>
        <dbReference type="ARBA" id="ARBA00023242"/>
    </source>
</evidence>
<keyword evidence="7" id="KW-0539">Nucleus</keyword>
<dbReference type="FunCoup" id="A0A2K1JTW7">
    <property type="interactions" value="1189"/>
</dbReference>
<name>A0A2K1JTW7_PHYPA</name>
<evidence type="ECO:0000313" key="10">
    <source>
        <dbReference type="EMBL" id="PNR44974.1"/>
    </source>
</evidence>
<dbReference type="InterPro" id="IPR045249">
    <property type="entry name" value="HARBI1-like"/>
</dbReference>
<evidence type="ECO:0000259" key="9">
    <source>
        <dbReference type="Pfam" id="PF13359"/>
    </source>
</evidence>
<dbReference type="RefSeq" id="XP_024387823.1">
    <property type="nucleotide sequence ID" value="XM_024532055.2"/>
</dbReference>
<dbReference type="Gramene" id="Pp3c11_8260V3.1">
    <property type="protein sequence ID" value="Pp3c11_8260V3.1"/>
    <property type="gene ID" value="Pp3c11_8260"/>
</dbReference>
<dbReference type="GO" id="GO:0003682">
    <property type="term" value="F:chromatin binding"/>
    <property type="evidence" value="ECO:0007669"/>
    <property type="project" value="EnsemblPlants"/>
</dbReference>
<dbReference type="GO" id="GO:0004518">
    <property type="term" value="F:nuclease activity"/>
    <property type="evidence" value="ECO:0007669"/>
    <property type="project" value="UniProtKB-KW"/>
</dbReference>
<dbReference type="GO" id="GO:0035102">
    <property type="term" value="C:PRC1 complex"/>
    <property type="evidence" value="ECO:0007669"/>
    <property type="project" value="EnsemblPlants"/>
</dbReference>
<organism evidence="10">
    <name type="scientific">Physcomitrium patens</name>
    <name type="common">Spreading-leaved earth moss</name>
    <name type="synonym">Physcomitrella patens</name>
    <dbReference type="NCBI Taxonomy" id="3218"/>
    <lineage>
        <taxon>Eukaryota</taxon>
        <taxon>Viridiplantae</taxon>
        <taxon>Streptophyta</taxon>
        <taxon>Embryophyta</taxon>
        <taxon>Bryophyta</taxon>
        <taxon>Bryophytina</taxon>
        <taxon>Bryopsida</taxon>
        <taxon>Funariidae</taxon>
        <taxon>Funariales</taxon>
        <taxon>Funariaceae</taxon>
        <taxon>Physcomitrium</taxon>
    </lineage>
</organism>
<keyword evidence="5" id="KW-0479">Metal-binding</keyword>
<evidence type="ECO:0000256" key="3">
    <source>
        <dbReference type="ARBA" id="ARBA00006958"/>
    </source>
</evidence>
<dbReference type="STRING" id="3218.A0A2K1JTW7"/>
<keyword evidence="4" id="KW-0540">Nuclease</keyword>
<comment type="cofactor">
    <cofactor evidence="1">
        <name>a divalent metal cation</name>
        <dbReference type="ChEBI" id="CHEBI:60240"/>
    </cofactor>
</comment>
<dbReference type="PANTHER" id="PTHR22930:SF85">
    <property type="entry name" value="GH03217P-RELATED"/>
    <property type="match status" value="1"/>
</dbReference>
<reference evidence="10 12" key="2">
    <citation type="journal article" date="2018" name="Plant J.">
        <title>The Physcomitrella patens chromosome-scale assembly reveals moss genome structure and evolution.</title>
        <authorList>
            <person name="Lang D."/>
            <person name="Ullrich K.K."/>
            <person name="Murat F."/>
            <person name="Fuchs J."/>
            <person name="Jenkins J."/>
            <person name="Haas F.B."/>
            <person name="Piednoel M."/>
            <person name="Gundlach H."/>
            <person name="Van Bel M."/>
            <person name="Meyberg R."/>
            <person name="Vives C."/>
            <person name="Morata J."/>
            <person name="Symeonidi A."/>
            <person name="Hiss M."/>
            <person name="Muchero W."/>
            <person name="Kamisugi Y."/>
            <person name="Saleh O."/>
            <person name="Blanc G."/>
            <person name="Decker E.L."/>
            <person name="van Gessel N."/>
            <person name="Grimwood J."/>
            <person name="Hayes R.D."/>
            <person name="Graham S.W."/>
            <person name="Gunter L.E."/>
            <person name="McDaniel S.F."/>
            <person name="Hoernstein S.N.W."/>
            <person name="Larsson A."/>
            <person name="Li F.W."/>
            <person name="Perroud P.F."/>
            <person name="Phillips J."/>
            <person name="Ranjan P."/>
            <person name="Rokshar D.S."/>
            <person name="Rothfels C.J."/>
            <person name="Schneider L."/>
            <person name="Shu S."/>
            <person name="Stevenson D.W."/>
            <person name="Thummler F."/>
            <person name="Tillich M."/>
            <person name="Villarreal Aguilar J.C."/>
            <person name="Widiez T."/>
            <person name="Wong G.K."/>
            <person name="Wymore A."/>
            <person name="Zhang Y."/>
            <person name="Zimmer A.D."/>
            <person name="Quatrano R.S."/>
            <person name="Mayer K.F.X."/>
            <person name="Goodstein D."/>
            <person name="Casacuberta J.M."/>
            <person name="Vandepoele K."/>
            <person name="Reski R."/>
            <person name="Cuming A.C."/>
            <person name="Tuskan G.A."/>
            <person name="Maumus F."/>
            <person name="Salse J."/>
            <person name="Schmutz J."/>
            <person name="Rensing S.A."/>
        </authorList>
    </citation>
    <scope>NUCLEOTIDE SEQUENCE [LARGE SCALE GENOMIC DNA]</scope>
    <source>
        <strain evidence="11 12">cv. Gransden 2004</strain>
    </source>
</reference>
<accession>A0A2K1JTW7</accession>
<comment type="similarity">
    <text evidence="3">Belongs to the HARBI1 family.</text>
</comment>
<reference evidence="11" key="3">
    <citation type="submission" date="2020-12" db="UniProtKB">
        <authorList>
            <consortium name="EnsemblPlants"/>
        </authorList>
    </citation>
    <scope>IDENTIFICATION</scope>
</reference>
<dbReference type="AlphaFoldDB" id="A0A2K1JTW7"/>
<dbReference type="GO" id="GO:0035098">
    <property type="term" value="C:ESC/E(Z) complex"/>
    <property type="evidence" value="ECO:0007669"/>
    <property type="project" value="EnsemblPlants"/>
</dbReference>
<evidence type="ECO:0000256" key="4">
    <source>
        <dbReference type="ARBA" id="ARBA00022722"/>
    </source>
</evidence>
<dbReference type="PaxDb" id="3218-PP1S239_44V6.1"/>
<dbReference type="GO" id="GO:0016787">
    <property type="term" value="F:hydrolase activity"/>
    <property type="evidence" value="ECO:0007669"/>
    <property type="project" value="UniProtKB-KW"/>
</dbReference>
<gene>
    <name evidence="11" type="primary">LOC112288165</name>
    <name evidence="10" type="ORF">PHYPA_014744</name>
</gene>
<dbReference type="OrthoDB" id="2668416at2759"/>
<dbReference type="EnsemblPlants" id="Pp3c11_8260V3.1">
    <property type="protein sequence ID" value="Pp3c11_8260V3.1"/>
    <property type="gene ID" value="Pp3c11_8260"/>
</dbReference>
<dbReference type="GO" id="GO:0040029">
    <property type="term" value="P:epigenetic regulation of gene expression"/>
    <property type="evidence" value="ECO:0007669"/>
    <property type="project" value="EnsemblPlants"/>
</dbReference>
<proteinExistence type="inferred from homology"/>
<protein>
    <recommendedName>
        <fullName evidence="9">DDE Tnp4 domain-containing protein</fullName>
    </recommendedName>
</protein>
<evidence type="ECO:0000256" key="5">
    <source>
        <dbReference type="ARBA" id="ARBA00022723"/>
    </source>
</evidence>
<evidence type="ECO:0000256" key="6">
    <source>
        <dbReference type="ARBA" id="ARBA00022801"/>
    </source>
</evidence>
<dbReference type="GeneID" id="112288165"/>
<evidence type="ECO:0000313" key="12">
    <source>
        <dbReference type="Proteomes" id="UP000006727"/>
    </source>
</evidence>
<evidence type="ECO:0000256" key="8">
    <source>
        <dbReference type="SAM" id="MobiDB-lite"/>
    </source>
</evidence>
<feature type="region of interest" description="Disordered" evidence="8">
    <location>
        <begin position="33"/>
        <end position="54"/>
    </location>
</feature>
<sequence>MENQVVFGALAASAAAVNVALQFISGAVSLTGSSVGGDTATQSRVGKRKHEEEDDSYMPALIASMADDEAIARLGDYVLQSRTANWWDEFCASDDNDPGKWVSNFRVSQSTFEYICSLVKPDLESATPTNFMSIEGRFIPVQKQVAIALRRLASGFAHTIIGEMFGVGTSTVCKITWKFVKAMEKRAMHHMHWPKGEEMERVKEGFRKVHGLPNCCGAVDVTHIVMELQVGDSTAEWFDREQNYSMVVQAVVDSEMRIRDVFTGLSGSVTDSGALRSSGLYRRCEIGEILSGPVQFLHGFPLREYIVGDEGYPLLPWLITPYTSDVSGVPSIQDNFNYKHVCARMSVEVAFARLKGAWRILHKTMWRPDLKKLPHLILCCCLLHNIMIDKGDDLEDGIALFGHHDENYRQQSVMSVHPEGIYLRDTLASHLFFEAHGVQ</sequence>
<dbReference type="OMA" id="RHITCGH"/>
<dbReference type="Pfam" id="PF13359">
    <property type="entry name" value="DDE_Tnp_4"/>
    <property type="match status" value="1"/>
</dbReference>
<evidence type="ECO:0000256" key="1">
    <source>
        <dbReference type="ARBA" id="ARBA00001968"/>
    </source>
</evidence>
<dbReference type="Proteomes" id="UP000006727">
    <property type="component" value="Chromosome 11"/>
</dbReference>
<dbReference type="KEGG" id="ppp:112288165"/>
<dbReference type="GO" id="GO:0046872">
    <property type="term" value="F:metal ion binding"/>
    <property type="evidence" value="ECO:0007669"/>
    <property type="project" value="UniProtKB-KW"/>
</dbReference>